<dbReference type="EMBL" id="CP094528">
    <property type="protein sequence ID" value="UOE45614.1"/>
    <property type="molecule type" value="Genomic_DNA"/>
</dbReference>
<feature type="chain" id="PRO_5047311697" evidence="1">
    <location>
        <begin position="29"/>
        <end position="319"/>
    </location>
</feature>
<gene>
    <name evidence="2" type="ORF">MTO99_07665</name>
</gene>
<proteinExistence type="predicted"/>
<dbReference type="Proteomes" id="UP000832097">
    <property type="component" value="Chromosome"/>
</dbReference>
<evidence type="ECO:0000313" key="3">
    <source>
        <dbReference type="Proteomes" id="UP000832097"/>
    </source>
</evidence>
<feature type="signal peptide" evidence="1">
    <location>
        <begin position="1"/>
        <end position="28"/>
    </location>
</feature>
<reference evidence="2 3" key="1">
    <citation type="submission" date="2022-03" db="EMBL/GenBank/DDBJ databases">
        <title>Mucilaginibacter sp. isolated from the gut of Protaetia brevitarsis seulensis larvae.</title>
        <authorList>
            <person name="Won M."/>
            <person name="Kim S.-J."/>
            <person name="Kwon S.-W."/>
        </authorList>
    </citation>
    <scope>NUCLEOTIDE SEQUENCE [LARGE SCALE GENOMIC DNA]</scope>
    <source>
        <strain evidence="2 3">CFWR-12</strain>
    </source>
</reference>
<keyword evidence="1" id="KW-0732">Signal</keyword>
<protein>
    <submittedName>
        <fullName evidence="2">Uncharacterized protein</fullName>
    </submittedName>
</protein>
<organism evidence="2 3">
    <name type="scientific">Agromyces larvae</name>
    <dbReference type="NCBI Taxonomy" id="2929802"/>
    <lineage>
        <taxon>Bacteria</taxon>
        <taxon>Bacillati</taxon>
        <taxon>Actinomycetota</taxon>
        <taxon>Actinomycetes</taxon>
        <taxon>Micrococcales</taxon>
        <taxon>Microbacteriaceae</taxon>
        <taxon>Agromyces</taxon>
    </lineage>
</organism>
<evidence type="ECO:0000256" key="1">
    <source>
        <dbReference type="SAM" id="SignalP"/>
    </source>
</evidence>
<evidence type="ECO:0000313" key="2">
    <source>
        <dbReference type="EMBL" id="UOE45614.1"/>
    </source>
</evidence>
<dbReference type="RefSeq" id="WP_243558213.1">
    <property type="nucleotide sequence ID" value="NZ_CP094528.1"/>
</dbReference>
<accession>A0ABY4C3Q9</accession>
<name>A0ABY4C3Q9_9MICO</name>
<sequence length="319" mass="32700">MRRLPALRIRAARVALAGALIMSLAGCAESGGERIDPAGLDGLSASVGQGRVDVSGGRVFVLVSNGRDDDVTVESVEVRSPGFAPGMAKRDATEFAAGQAIAIRLMPTEAVCTEAVAPVSVVLDIVTSDGAAHGVLPADDAYGALQRVHDQACLGEAVAAIAAIELPEHLRTTGSGADARAVIDVAVTPIGGDGSLRLTGVSGTTLLNAEDAPDWTLDVTIAGTDQPSTIELPVKPNRCDAHAVAEDKLGTILPFEIAVLDGPAGQLGLKSGDSLRADLYAYYAERCGLPSGSSVPRFPAHRAFQAPCSDRATTRDASD</sequence>
<dbReference type="PROSITE" id="PS51257">
    <property type="entry name" value="PROKAR_LIPOPROTEIN"/>
    <property type="match status" value="1"/>
</dbReference>
<keyword evidence="3" id="KW-1185">Reference proteome</keyword>